<evidence type="ECO:0000256" key="1">
    <source>
        <dbReference type="SAM" id="MobiDB-lite"/>
    </source>
</evidence>
<reference evidence="3" key="1">
    <citation type="submission" date="2020-10" db="EMBL/GenBank/DDBJ databases">
        <authorList>
            <person name="Kusch S."/>
        </authorList>
    </citation>
    <scope>NUCLEOTIDE SEQUENCE</scope>
    <source>
        <strain evidence="3">SwB9</strain>
    </source>
</reference>
<feature type="region of interest" description="Disordered" evidence="1">
    <location>
        <begin position="679"/>
        <end position="698"/>
    </location>
</feature>
<dbReference type="InterPro" id="IPR027974">
    <property type="entry name" value="DUF4470"/>
</dbReference>
<evidence type="ECO:0000313" key="4">
    <source>
        <dbReference type="Proteomes" id="UP000624404"/>
    </source>
</evidence>
<dbReference type="Pfam" id="PF14737">
    <property type="entry name" value="DUF4470"/>
    <property type="match status" value="1"/>
</dbReference>
<accession>A0A8H2VQX6</accession>
<evidence type="ECO:0000259" key="2">
    <source>
        <dbReference type="Pfam" id="PF14737"/>
    </source>
</evidence>
<feature type="domain" description="DUF4470" evidence="2">
    <location>
        <begin position="136"/>
        <end position="236"/>
    </location>
</feature>
<gene>
    <name evidence="3" type="ORF">SCLTRI_LOCUS2478</name>
</gene>
<organism evidence="3 4">
    <name type="scientific">Sclerotinia trifoliorum</name>
    <dbReference type="NCBI Taxonomy" id="28548"/>
    <lineage>
        <taxon>Eukaryota</taxon>
        <taxon>Fungi</taxon>
        <taxon>Dikarya</taxon>
        <taxon>Ascomycota</taxon>
        <taxon>Pezizomycotina</taxon>
        <taxon>Leotiomycetes</taxon>
        <taxon>Helotiales</taxon>
        <taxon>Sclerotiniaceae</taxon>
        <taxon>Sclerotinia</taxon>
    </lineage>
</organism>
<dbReference type="SUPFAM" id="SSF48452">
    <property type="entry name" value="TPR-like"/>
    <property type="match status" value="1"/>
</dbReference>
<proteinExistence type="predicted"/>
<dbReference type="Gene3D" id="1.25.40.10">
    <property type="entry name" value="Tetratricopeptide repeat domain"/>
    <property type="match status" value="1"/>
</dbReference>
<evidence type="ECO:0000313" key="3">
    <source>
        <dbReference type="EMBL" id="CAD6442686.1"/>
    </source>
</evidence>
<sequence>MTSVPTSDGERASVLWREANELYLSGKFLPALRKYQEYANLQPPSYALLDNISAAYFEVGDYGQCSIEVRKALDLLQIYGSGDATFVEKLQQRIKNAELLSYESSGLKQQQTRLRILERLPRYRPTFATTRAYCTVGNEKPTSLFDLTIGKNEPTSNSVSFLFGDIGDARNLLQTIAGIAELEKKHRLKQKQYHLTMVDVSRNTLTRDLIIFMLLEELSGLETKSKEAEEVLTTLFFVFVAFIMPRIAYNHLYRTIDRALSALQSDMQPLSWIYLPRKDFLFYIQTLESWKGRASTTISAPTAVDEVTRQLRRDQMLLPSALRRDKDVPAPFKKENKLYKSTAILIPPKTVSQNHDREILPLLQAHIKNPEKKASKFREHVRNKWNFNTTRMDLDWYDFLEDKHDFDFANDPFLELDNFASVSKTLPTKMKAPATLYDYIAPFFSEAADSIKYLRGRLQVEAICEDFVEVAEKLRFGLYRDNNSLQSSEAAATDEIRCKNFPVLYDRIYLGNVADYIGGHLSSYLHASPLLKPLSSSFVQSNLLRNVPDTVDIEKFLAEYHIVADTKMAEQLTSVTVLSRAEGPWPTGNYIRYGISQSLFRGFEQLLPRKPFKRWLYALFFRLAIPFPLKMTAEARPISSPLTLTIIFRIIAHLRIIGYPCHWMADVLSRILENTVQTKVSTPHQSQTPAKKEKREHTRRHLCTTPFVQEMATLTRIFEPLLPFLLPSPAAIPEAKNIFNYKFHLSNISRKRDPSIRLGHLTLLFYDYGALRKCGMSIPVLLFSIVGVPTGEKDEADKSAEIENFRENGLFVWTTIEYDAEHSIVRAWMPSDFVEKMERDLWRCGLWRVDTWENVHSGPFIVRGSVLKGERWEGNA</sequence>
<dbReference type="OrthoDB" id="2423701at2759"/>
<protein>
    <submittedName>
        <fullName evidence="3">33fe9913-89e2-439c-a543-4123e27a11e9</fullName>
    </submittedName>
</protein>
<dbReference type="InterPro" id="IPR011990">
    <property type="entry name" value="TPR-like_helical_dom_sf"/>
</dbReference>
<comment type="caution">
    <text evidence="3">The sequence shown here is derived from an EMBL/GenBank/DDBJ whole genome shotgun (WGS) entry which is preliminary data.</text>
</comment>
<dbReference type="Proteomes" id="UP000624404">
    <property type="component" value="Unassembled WGS sequence"/>
</dbReference>
<dbReference type="EMBL" id="CAJHIA010000009">
    <property type="protein sequence ID" value="CAD6442686.1"/>
    <property type="molecule type" value="Genomic_DNA"/>
</dbReference>
<keyword evidence="4" id="KW-1185">Reference proteome</keyword>
<dbReference type="AlphaFoldDB" id="A0A8H2VQX6"/>
<feature type="compositionally biased region" description="Polar residues" evidence="1">
    <location>
        <begin position="679"/>
        <end position="689"/>
    </location>
</feature>
<name>A0A8H2VQX6_9HELO</name>